<evidence type="ECO:0000313" key="1">
    <source>
        <dbReference type="EMBL" id="KAI5660665.1"/>
    </source>
</evidence>
<dbReference type="EMBL" id="CM044705">
    <property type="protein sequence ID" value="KAI5660665.1"/>
    <property type="molecule type" value="Genomic_DNA"/>
</dbReference>
<reference evidence="2" key="1">
    <citation type="journal article" date="2023" name="Nat. Plants">
        <title>Single-cell RNA sequencing provides a high-resolution roadmap for understanding the multicellular compartmentation of specialized metabolism.</title>
        <authorList>
            <person name="Sun S."/>
            <person name="Shen X."/>
            <person name="Li Y."/>
            <person name="Li Y."/>
            <person name="Wang S."/>
            <person name="Li R."/>
            <person name="Zhang H."/>
            <person name="Shen G."/>
            <person name="Guo B."/>
            <person name="Wei J."/>
            <person name="Xu J."/>
            <person name="St-Pierre B."/>
            <person name="Chen S."/>
            <person name="Sun C."/>
        </authorList>
    </citation>
    <scope>NUCLEOTIDE SEQUENCE [LARGE SCALE GENOMIC DNA]</scope>
</reference>
<protein>
    <submittedName>
        <fullName evidence="1">Uncharacterized protein</fullName>
    </submittedName>
</protein>
<gene>
    <name evidence="1" type="ORF">M9H77_19988</name>
</gene>
<comment type="caution">
    <text evidence="1">The sequence shown here is derived from an EMBL/GenBank/DDBJ whole genome shotgun (WGS) entry which is preliminary data.</text>
</comment>
<name>A0ACC0AK77_CATRO</name>
<keyword evidence="2" id="KW-1185">Reference proteome</keyword>
<dbReference type="Proteomes" id="UP001060085">
    <property type="component" value="Linkage Group LG05"/>
</dbReference>
<proteinExistence type="predicted"/>
<organism evidence="1 2">
    <name type="scientific">Catharanthus roseus</name>
    <name type="common">Madagascar periwinkle</name>
    <name type="synonym">Vinca rosea</name>
    <dbReference type="NCBI Taxonomy" id="4058"/>
    <lineage>
        <taxon>Eukaryota</taxon>
        <taxon>Viridiplantae</taxon>
        <taxon>Streptophyta</taxon>
        <taxon>Embryophyta</taxon>
        <taxon>Tracheophyta</taxon>
        <taxon>Spermatophyta</taxon>
        <taxon>Magnoliopsida</taxon>
        <taxon>eudicotyledons</taxon>
        <taxon>Gunneridae</taxon>
        <taxon>Pentapetalae</taxon>
        <taxon>asterids</taxon>
        <taxon>lamiids</taxon>
        <taxon>Gentianales</taxon>
        <taxon>Apocynaceae</taxon>
        <taxon>Rauvolfioideae</taxon>
        <taxon>Vinceae</taxon>
        <taxon>Catharanthinae</taxon>
        <taxon>Catharanthus</taxon>
    </lineage>
</organism>
<accession>A0ACC0AK77</accession>
<sequence>MKKMTSFSIFFILSLLSLSLASQISITIINNEEKLEPQTNWRSHDEVMGLYESWLVEHGKTYNSIGEKSKRFEIFKDNLRYIDDQNSIANRTYKLGLNKFADLTHDEYLSKYSGSCWTPPVEGEKRISDQYLRSDTDTLPISIDWREKGAVNPIKYQGDKCGSCWAFSTVASLEAINAIVTGDLVSLSEQELVDCDTSNHGCSGGNMEDAFKYVIKNGGIDTEKDYPYKAQAGTCDLNKKAVVTINGYLNVPGCNEKALQNAVAHQVVSVAIDDSSPNFKFYKSGIYKGDCGTSLGHAVNVVGYGVENDLEYWIVRNSWGTKWGEDGYVRMQRNVKDTAGLCGIAKYPSYPTKTASKSPLLRTKGISYREMRKKNLEKEKIDRQMKIYGENFVIPILEYFLHI</sequence>
<evidence type="ECO:0000313" key="2">
    <source>
        <dbReference type="Proteomes" id="UP001060085"/>
    </source>
</evidence>